<dbReference type="Proteomes" id="UP000248021">
    <property type="component" value="Unassembled WGS sequence"/>
</dbReference>
<organism evidence="1 2">
    <name type="scientific">Chelatococcus asaccharovorans</name>
    <dbReference type="NCBI Taxonomy" id="28210"/>
    <lineage>
        <taxon>Bacteria</taxon>
        <taxon>Pseudomonadati</taxon>
        <taxon>Pseudomonadota</taxon>
        <taxon>Alphaproteobacteria</taxon>
        <taxon>Hyphomicrobiales</taxon>
        <taxon>Chelatococcaceae</taxon>
        <taxon>Chelatococcus</taxon>
    </lineage>
</organism>
<comment type="caution">
    <text evidence="1">The sequence shown here is derived from an EMBL/GenBank/DDBJ whole genome shotgun (WGS) entry which is preliminary data.</text>
</comment>
<dbReference type="EMBL" id="QJJK01000006">
    <property type="protein sequence ID" value="PXW58285.1"/>
    <property type="molecule type" value="Genomic_DNA"/>
</dbReference>
<name>A0A2V3U607_9HYPH</name>
<evidence type="ECO:0000313" key="1">
    <source>
        <dbReference type="EMBL" id="PXW58285.1"/>
    </source>
</evidence>
<sequence length="39" mass="4373">MAQIGRPQERVLILSETEREELARLSRSQSAPHSLVRAG</sequence>
<gene>
    <name evidence="1" type="ORF">C7450_106467</name>
</gene>
<keyword evidence="2" id="KW-1185">Reference proteome</keyword>
<evidence type="ECO:0000313" key="2">
    <source>
        <dbReference type="Proteomes" id="UP000248021"/>
    </source>
</evidence>
<reference evidence="1 2" key="1">
    <citation type="submission" date="2018-05" db="EMBL/GenBank/DDBJ databases">
        <title>Genomic Encyclopedia of Type Strains, Phase IV (KMG-IV): sequencing the most valuable type-strain genomes for metagenomic binning, comparative biology and taxonomic classification.</title>
        <authorList>
            <person name="Goeker M."/>
        </authorList>
    </citation>
    <scope>NUCLEOTIDE SEQUENCE [LARGE SCALE GENOMIC DNA]</scope>
    <source>
        <strain evidence="1 2">DSM 6462</strain>
    </source>
</reference>
<accession>A0A2V3U607</accession>
<proteinExistence type="predicted"/>
<protein>
    <submittedName>
        <fullName evidence="1">Uncharacterized protein</fullName>
    </submittedName>
</protein>
<dbReference type="AlphaFoldDB" id="A0A2V3U607"/>